<feature type="region of interest" description="Disordered" evidence="1">
    <location>
        <begin position="79"/>
        <end position="104"/>
    </location>
</feature>
<evidence type="ECO:0000313" key="2">
    <source>
        <dbReference type="EMBL" id="KNC72808.1"/>
    </source>
</evidence>
<gene>
    <name evidence="2" type="ORF">SARC_14632</name>
</gene>
<organism evidence="2 3">
    <name type="scientific">Sphaeroforma arctica JP610</name>
    <dbReference type="NCBI Taxonomy" id="667725"/>
    <lineage>
        <taxon>Eukaryota</taxon>
        <taxon>Ichthyosporea</taxon>
        <taxon>Ichthyophonida</taxon>
        <taxon>Sphaeroforma</taxon>
    </lineage>
</organism>
<feature type="compositionally biased region" description="Polar residues" evidence="1">
    <location>
        <begin position="90"/>
        <end position="104"/>
    </location>
</feature>
<dbReference type="EMBL" id="KQ246476">
    <property type="protein sequence ID" value="KNC72808.1"/>
    <property type="molecule type" value="Genomic_DNA"/>
</dbReference>
<dbReference type="RefSeq" id="XP_014146710.1">
    <property type="nucleotide sequence ID" value="XM_014291235.1"/>
</dbReference>
<name>A0A0L0F9M2_9EUKA</name>
<sequence>MLQVNCAAAPSVRRGSDISVDEEGLRTYTRRVARFCPESTPSRHITGVRYSNTGKEIVASYSVDGIYMFDSSGLQIRRFSTDHTEPQKGKTAQHSSHSQTYARA</sequence>
<dbReference type="GeneID" id="25915136"/>
<dbReference type="Proteomes" id="UP000054560">
    <property type="component" value="Unassembled WGS sequence"/>
</dbReference>
<evidence type="ECO:0000256" key="1">
    <source>
        <dbReference type="SAM" id="MobiDB-lite"/>
    </source>
</evidence>
<proteinExistence type="predicted"/>
<keyword evidence="3" id="KW-1185">Reference proteome</keyword>
<dbReference type="OrthoDB" id="4869960at2759"/>
<dbReference type="AlphaFoldDB" id="A0A0L0F9M2"/>
<protein>
    <submittedName>
        <fullName evidence="2">Uncharacterized protein</fullName>
    </submittedName>
</protein>
<evidence type="ECO:0000313" key="3">
    <source>
        <dbReference type="Proteomes" id="UP000054560"/>
    </source>
</evidence>
<feature type="compositionally biased region" description="Basic and acidic residues" evidence="1">
    <location>
        <begin position="79"/>
        <end position="88"/>
    </location>
</feature>
<accession>A0A0L0F9M2</accession>
<reference evidence="2 3" key="1">
    <citation type="submission" date="2011-02" db="EMBL/GenBank/DDBJ databases">
        <title>The Genome Sequence of Sphaeroforma arctica JP610.</title>
        <authorList>
            <consortium name="The Broad Institute Genome Sequencing Platform"/>
            <person name="Russ C."/>
            <person name="Cuomo C."/>
            <person name="Young S.K."/>
            <person name="Zeng Q."/>
            <person name="Gargeya S."/>
            <person name="Alvarado L."/>
            <person name="Berlin A."/>
            <person name="Chapman S.B."/>
            <person name="Chen Z."/>
            <person name="Freedman E."/>
            <person name="Gellesch M."/>
            <person name="Goldberg J."/>
            <person name="Griggs A."/>
            <person name="Gujja S."/>
            <person name="Heilman E."/>
            <person name="Heiman D."/>
            <person name="Howarth C."/>
            <person name="Mehta T."/>
            <person name="Neiman D."/>
            <person name="Pearson M."/>
            <person name="Roberts A."/>
            <person name="Saif S."/>
            <person name="Shea T."/>
            <person name="Shenoy N."/>
            <person name="Sisk P."/>
            <person name="Stolte C."/>
            <person name="Sykes S."/>
            <person name="White J."/>
            <person name="Yandava C."/>
            <person name="Burger G."/>
            <person name="Gray M.W."/>
            <person name="Holland P.W.H."/>
            <person name="King N."/>
            <person name="Lang F.B.F."/>
            <person name="Roger A.J."/>
            <person name="Ruiz-Trillo I."/>
            <person name="Haas B."/>
            <person name="Nusbaum C."/>
            <person name="Birren B."/>
        </authorList>
    </citation>
    <scope>NUCLEOTIDE SEQUENCE [LARGE SCALE GENOMIC DNA]</scope>
    <source>
        <strain evidence="2 3">JP610</strain>
    </source>
</reference>